<evidence type="ECO:0000313" key="1">
    <source>
        <dbReference type="EMBL" id="ARF53057.1"/>
    </source>
</evidence>
<dbReference type="AlphaFoldDB" id="A0A1V0TJD8"/>
<dbReference type="EMBL" id="CP020569">
    <property type="protein sequence ID" value="ARF53057.1"/>
    <property type="molecule type" value="Genomic_DNA"/>
</dbReference>
<proteinExistence type="predicted"/>
<keyword evidence="2" id="KW-1185">Reference proteome</keyword>
<sequence>MGRSPVVASVPVVGQTRALHCYRYWRNQNARHPHLLADQCRERVRVGSEKGIRWGGRPRNPAV</sequence>
<organism evidence="1 2">
    <name type="scientific">Streptomyces gilvosporeus</name>
    <dbReference type="NCBI Taxonomy" id="553510"/>
    <lineage>
        <taxon>Bacteria</taxon>
        <taxon>Bacillati</taxon>
        <taxon>Actinomycetota</taxon>
        <taxon>Actinomycetes</taxon>
        <taxon>Kitasatosporales</taxon>
        <taxon>Streptomycetaceae</taxon>
        <taxon>Streptomyces</taxon>
    </lineage>
</organism>
<reference evidence="1 2" key="1">
    <citation type="submission" date="2017-04" db="EMBL/GenBank/DDBJ databases">
        <title>Complete Genome Sequence of Streptomyces gilvosporeus F607, a Capable Producer of Natamycin.</title>
        <authorList>
            <person name="Zong G."/>
            <person name="Zhong C."/>
            <person name="Fu J."/>
            <person name="Qin R."/>
            <person name="Cao G."/>
        </authorList>
    </citation>
    <scope>NUCLEOTIDE SEQUENCE [LARGE SCALE GENOMIC DNA]</scope>
    <source>
        <strain evidence="1 2">F607</strain>
    </source>
</reference>
<protein>
    <submittedName>
        <fullName evidence="1">Integrase</fullName>
    </submittedName>
</protein>
<dbReference type="Proteomes" id="UP000192726">
    <property type="component" value="Chromosome"/>
</dbReference>
<gene>
    <name evidence="1" type="ORF">B1H19_01665</name>
</gene>
<accession>A0A1V0TJD8</accession>
<dbReference type="STRING" id="553510.B1H19_01665"/>
<evidence type="ECO:0000313" key="2">
    <source>
        <dbReference type="Proteomes" id="UP000192726"/>
    </source>
</evidence>
<name>A0A1V0TJD8_9ACTN</name>
<dbReference type="KEGG" id="sgv:B1H19_01665"/>